<dbReference type="InterPro" id="IPR003400">
    <property type="entry name" value="ExbD"/>
</dbReference>
<evidence type="ECO:0000256" key="1">
    <source>
        <dbReference type="ARBA" id="ARBA00004162"/>
    </source>
</evidence>
<dbReference type="AlphaFoldDB" id="A0A517PC94"/>
<proteinExistence type="inferred from homology"/>
<evidence type="ECO:0000313" key="9">
    <source>
        <dbReference type="EMBL" id="QDT16994.1"/>
    </source>
</evidence>
<dbReference type="KEGG" id="acaf:CA12_31040"/>
<comment type="subcellular location">
    <subcellularLocation>
        <location evidence="1">Cell membrane</location>
        <topology evidence="1">Single-pass membrane protein</topology>
    </subcellularLocation>
    <subcellularLocation>
        <location evidence="7">Cell membrane</location>
        <topology evidence="7">Single-pass type II membrane protein</topology>
    </subcellularLocation>
</comment>
<dbReference type="GO" id="GO:0015031">
    <property type="term" value="P:protein transport"/>
    <property type="evidence" value="ECO:0007669"/>
    <property type="project" value="UniProtKB-KW"/>
</dbReference>
<keyword evidence="7" id="KW-0813">Transport</keyword>
<dbReference type="Proteomes" id="UP000318741">
    <property type="component" value="Chromosome"/>
</dbReference>
<dbReference type="EMBL" id="CP036265">
    <property type="protein sequence ID" value="QDT16994.1"/>
    <property type="molecule type" value="Genomic_DNA"/>
</dbReference>
<keyword evidence="10" id="KW-1185">Reference proteome</keyword>
<reference evidence="9 10" key="1">
    <citation type="submission" date="2019-02" db="EMBL/GenBank/DDBJ databases">
        <title>Deep-cultivation of Planctomycetes and their phenomic and genomic characterization uncovers novel biology.</title>
        <authorList>
            <person name="Wiegand S."/>
            <person name="Jogler M."/>
            <person name="Boedeker C."/>
            <person name="Pinto D."/>
            <person name="Vollmers J."/>
            <person name="Rivas-Marin E."/>
            <person name="Kohn T."/>
            <person name="Peeters S.H."/>
            <person name="Heuer A."/>
            <person name="Rast P."/>
            <person name="Oberbeckmann S."/>
            <person name="Bunk B."/>
            <person name="Jeske O."/>
            <person name="Meyerdierks A."/>
            <person name="Storesund J.E."/>
            <person name="Kallscheuer N."/>
            <person name="Luecker S."/>
            <person name="Lage O.M."/>
            <person name="Pohl T."/>
            <person name="Merkel B.J."/>
            <person name="Hornburger P."/>
            <person name="Mueller R.-W."/>
            <person name="Bruemmer F."/>
            <person name="Labrenz M."/>
            <person name="Spormann A.M."/>
            <person name="Op den Camp H."/>
            <person name="Overmann J."/>
            <person name="Amann R."/>
            <person name="Jetten M.S.M."/>
            <person name="Mascher T."/>
            <person name="Medema M.H."/>
            <person name="Devos D.P."/>
            <person name="Kaster A.-K."/>
            <person name="Ovreas L."/>
            <person name="Rohde M."/>
            <person name="Galperin M.Y."/>
            <person name="Jogler C."/>
        </authorList>
    </citation>
    <scope>NUCLEOTIDE SEQUENCE [LARGE SCALE GENOMIC DNA]</scope>
    <source>
        <strain evidence="9 10">CA12</strain>
    </source>
</reference>
<accession>A0A517PC94</accession>
<dbReference type="PANTHER" id="PTHR30558">
    <property type="entry name" value="EXBD MEMBRANE COMPONENT OF PMF-DRIVEN MACROMOLECULE IMPORT SYSTEM"/>
    <property type="match status" value="1"/>
</dbReference>
<evidence type="ECO:0000256" key="3">
    <source>
        <dbReference type="ARBA" id="ARBA00022475"/>
    </source>
</evidence>
<evidence type="ECO:0000313" key="10">
    <source>
        <dbReference type="Proteomes" id="UP000318741"/>
    </source>
</evidence>
<sequence>MSESLDTPRRPPHAHLAEEEYVHTPREKRKELDFDITPMIDVVFLLLIFFMVSSTMQEPAKSDAPPAVHGRGIDAASTIKVILLPERGGEYEVELPDGEVVPLAEALETDRIAQAVAAAKANFPNKTEAVLLADRDATAEQTFPILRQIGEVEGVSFHTEVQDPR</sequence>
<dbReference type="Pfam" id="PF02472">
    <property type="entry name" value="ExbD"/>
    <property type="match status" value="1"/>
</dbReference>
<dbReference type="GO" id="GO:0005886">
    <property type="term" value="C:plasma membrane"/>
    <property type="evidence" value="ECO:0007669"/>
    <property type="project" value="UniProtKB-SubCell"/>
</dbReference>
<evidence type="ECO:0000256" key="2">
    <source>
        <dbReference type="ARBA" id="ARBA00005811"/>
    </source>
</evidence>
<name>A0A517PC94_9PLAN</name>
<feature type="region of interest" description="Disordered" evidence="8">
    <location>
        <begin position="1"/>
        <end position="24"/>
    </location>
</feature>
<keyword evidence="7" id="KW-0653">Protein transport</keyword>
<evidence type="ECO:0000256" key="8">
    <source>
        <dbReference type="SAM" id="MobiDB-lite"/>
    </source>
</evidence>
<feature type="compositionally biased region" description="Basic and acidic residues" evidence="8">
    <location>
        <begin position="15"/>
        <end position="24"/>
    </location>
</feature>
<keyword evidence="4 7" id="KW-0812">Transmembrane</keyword>
<gene>
    <name evidence="9" type="ORF">CA12_31040</name>
</gene>
<dbReference type="PANTHER" id="PTHR30558:SF3">
    <property type="entry name" value="BIOPOLYMER TRANSPORT PROTEIN EXBD-RELATED"/>
    <property type="match status" value="1"/>
</dbReference>
<keyword evidence="6" id="KW-0472">Membrane</keyword>
<evidence type="ECO:0000256" key="6">
    <source>
        <dbReference type="ARBA" id="ARBA00023136"/>
    </source>
</evidence>
<organism evidence="9 10">
    <name type="scientific">Alienimonas californiensis</name>
    <dbReference type="NCBI Taxonomy" id="2527989"/>
    <lineage>
        <taxon>Bacteria</taxon>
        <taxon>Pseudomonadati</taxon>
        <taxon>Planctomycetota</taxon>
        <taxon>Planctomycetia</taxon>
        <taxon>Planctomycetales</taxon>
        <taxon>Planctomycetaceae</taxon>
        <taxon>Alienimonas</taxon>
    </lineage>
</organism>
<dbReference type="OrthoDB" id="9793581at2"/>
<comment type="similarity">
    <text evidence="2 7">Belongs to the ExbD/TolR family.</text>
</comment>
<keyword evidence="3" id="KW-1003">Cell membrane</keyword>
<dbReference type="GO" id="GO:0022857">
    <property type="term" value="F:transmembrane transporter activity"/>
    <property type="evidence" value="ECO:0007669"/>
    <property type="project" value="InterPro"/>
</dbReference>
<evidence type="ECO:0000256" key="5">
    <source>
        <dbReference type="ARBA" id="ARBA00022989"/>
    </source>
</evidence>
<keyword evidence="5" id="KW-1133">Transmembrane helix</keyword>
<dbReference type="RefSeq" id="WP_145359903.1">
    <property type="nucleotide sequence ID" value="NZ_CP036265.1"/>
</dbReference>
<protein>
    <submittedName>
        <fullName evidence="9">Biopolymer transport protein ExbD/TolR</fullName>
    </submittedName>
</protein>
<evidence type="ECO:0000256" key="4">
    <source>
        <dbReference type="ARBA" id="ARBA00022692"/>
    </source>
</evidence>
<evidence type="ECO:0000256" key="7">
    <source>
        <dbReference type="RuleBase" id="RU003879"/>
    </source>
</evidence>